<accession>A0A7K1L5M2</accession>
<reference evidence="3 4" key="1">
    <citation type="submission" date="2019-11" db="EMBL/GenBank/DDBJ databases">
        <authorList>
            <person name="Cao P."/>
        </authorList>
    </citation>
    <scope>NUCLEOTIDE SEQUENCE [LARGE SCALE GENOMIC DNA]</scope>
    <source>
        <strain evidence="3 4">NEAU-AAG5</strain>
    </source>
</reference>
<evidence type="ECO:0000256" key="1">
    <source>
        <dbReference type="SAM" id="MobiDB-lite"/>
    </source>
</evidence>
<dbReference type="AlphaFoldDB" id="A0A7K1L5M2"/>
<keyword evidence="4" id="KW-1185">Reference proteome</keyword>
<gene>
    <name evidence="3" type="ORF">GNZ18_23575</name>
</gene>
<keyword evidence="2" id="KW-0732">Signal</keyword>
<organism evidence="3 4">
    <name type="scientific">Actinomadura litoris</name>
    <dbReference type="NCBI Taxonomy" id="2678616"/>
    <lineage>
        <taxon>Bacteria</taxon>
        <taxon>Bacillati</taxon>
        <taxon>Actinomycetota</taxon>
        <taxon>Actinomycetes</taxon>
        <taxon>Streptosporangiales</taxon>
        <taxon>Thermomonosporaceae</taxon>
        <taxon>Actinomadura</taxon>
    </lineage>
</organism>
<proteinExistence type="predicted"/>
<evidence type="ECO:0000256" key="2">
    <source>
        <dbReference type="SAM" id="SignalP"/>
    </source>
</evidence>
<dbReference type="EMBL" id="WOFH01000008">
    <property type="protein sequence ID" value="MUN39555.1"/>
    <property type="molecule type" value="Genomic_DNA"/>
</dbReference>
<dbReference type="Proteomes" id="UP000432015">
    <property type="component" value="Unassembled WGS sequence"/>
</dbReference>
<evidence type="ECO:0000313" key="3">
    <source>
        <dbReference type="EMBL" id="MUN39555.1"/>
    </source>
</evidence>
<comment type="caution">
    <text evidence="3">The sequence shown here is derived from an EMBL/GenBank/DDBJ whole genome shotgun (WGS) entry which is preliminary data.</text>
</comment>
<feature type="chain" id="PRO_5029797088" evidence="2">
    <location>
        <begin position="45"/>
        <end position="178"/>
    </location>
</feature>
<name>A0A7K1L5M2_9ACTN</name>
<feature type="region of interest" description="Disordered" evidence="1">
    <location>
        <begin position="42"/>
        <end position="63"/>
    </location>
</feature>
<sequence length="178" mass="18665">MADLMTTDHARTPGRIAGRALAALTLACAGASTALTGAASAASAATSPAPPRTVPQDPRGLPAARTGAINARAAATLRAPSCRDVTFRGPDGRIHVRTSPSHTIAWGIYMNDPSADAGPWEVDVLIDGQRVDRKTQAYPPHASLPASRYRGRTFSLKAVHTDLKGRLYHQVPNGCIIP</sequence>
<dbReference type="RefSeq" id="WP_156218699.1">
    <property type="nucleotide sequence ID" value="NZ_WOFH01000008.1"/>
</dbReference>
<protein>
    <submittedName>
        <fullName evidence="3">Uncharacterized protein</fullName>
    </submittedName>
</protein>
<feature type="signal peptide" evidence="2">
    <location>
        <begin position="1"/>
        <end position="44"/>
    </location>
</feature>
<evidence type="ECO:0000313" key="4">
    <source>
        <dbReference type="Proteomes" id="UP000432015"/>
    </source>
</evidence>